<evidence type="ECO:0000256" key="19">
    <source>
        <dbReference type="SAM" id="Phobius"/>
    </source>
</evidence>
<dbReference type="InterPro" id="IPR036890">
    <property type="entry name" value="HATPase_C_sf"/>
</dbReference>
<dbReference type="InterPro" id="IPR001789">
    <property type="entry name" value="Sig_transdc_resp-reg_receiver"/>
</dbReference>
<dbReference type="CDD" id="cd16922">
    <property type="entry name" value="HATPase_EvgS-ArcB-TorS-like"/>
    <property type="match status" value="1"/>
</dbReference>
<evidence type="ECO:0000256" key="13">
    <source>
        <dbReference type="ARBA" id="ARBA00023136"/>
    </source>
</evidence>
<evidence type="ECO:0000259" key="21">
    <source>
        <dbReference type="PROSITE" id="PS50110"/>
    </source>
</evidence>
<dbReference type="PANTHER" id="PTHR45339:SF1">
    <property type="entry name" value="HYBRID SIGNAL TRANSDUCTION HISTIDINE KINASE J"/>
    <property type="match status" value="1"/>
</dbReference>
<dbReference type="InterPro" id="IPR003661">
    <property type="entry name" value="HisK_dim/P_dom"/>
</dbReference>
<protein>
    <recommendedName>
        <fullName evidence="15">Sensory/regulatory protein RpfC</fullName>
        <ecNumber evidence="3">2.7.13.3</ecNumber>
    </recommendedName>
</protein>
<keyword evidence="6 25" id="KW-0808">Transferase</keyword>
<feature type="domain" description="PAS" evidence="22">
    <location>
        <begin position="229"/>
        <end position="300"/>
    </location>
</feature>
<dbReference type="PROSITE" id="PS50113">
    <property type="entry name" value="PAC"/>
    <property type="match status" value="2"/>
</dbReference>
<dbReference type="PROSITE" id="PS50112">
    <property type="entry name" value="PAS"/>
    <property type="match status" value="2"/>
</dbReference>
<dbReference type="Gene3D" id="1.20.120.160">
    <property type="entry name" value="HPT domain"/>
    <property type="match status" value="1"/>
</dbReference>
<dbReference type="GO" id="GO:0005524">
    <property type="term" value="F:ATP binding"/>
    <property type="evidence" value="ECO:0007669"/>
    <property type="project" value="UniProtKB-KW"/>
</dbReference>
<dbReference type="InterPro" id="IPR036641">
    <property type="entry name" value="HPT_dom_sf"/>
</dbReference>
<evidence type="ECO:0000256" key="1">
    <source>
        <dbReference type="ARBA" id="ARBA00000085"/>
    </source>
</evidence>
<dbReference type="CDD" id="cd00082">
    <property type="entry name" value="HisKA"/>
    <property type="match status" value="1"/>
</dbReference>
<evidence type="ECO:0000256" key="8">
    <source>
        <dbReference type="ARBA" id="ARBA00022741"/>
    </source>
</evidence>
<dbReference type="InterPro" id="IPR004358">
    <property type="entry name" value="Sig_transdc_His_kin-like_C"/>
</dbReference>
<dbReference type="Pfam" id="PF00072">
    <property type="entry name" value="Response_reg"/>
    <property type="match status" value="1"/>
</dbReference>
<dbReference type="Proteomes" id="UP000071641">
    <property type="component" value="Unassembled WGS sequence"/>
</dbReference>
<dbReference type="GO" id="GO:0000155">
    <property type="term" value="F:phosphorelay sensor kinase activity"/>
    <property type="evidence" value="ECO:0007669"/>
    <property type="project" value="InterPro"/>
</dbReference>
<comment type="subcellular location">
    <subcellularLocation>
        <location evidence="2">Cell membrane</location>
        <topology evidence="2">Multi-pass membrane protein</topology>
    </subcellularLocation>
</comment>
<dbReference type="SUPFAM" id="SSF47384">
    <property type="entry name" value="Homodimeric domain of signal transducing histidine kinase"/>
    <property type="match status" value="1"/>
</dbReference>
<keyword evidence="26" id="KW-1185">Reference proteome</keyword>
<dbReference type="SMART" id="SM00388">
    <property type="entry name" value="HisKA"/>
    <property type="match status" value="1"/>
</dbReference>
<dbReference type="GO" id="GO:0005886">
    <property type="term" value="C:plasma membrane"/>
    <property type="evidence" value="ECO:0007669"/>
    <property type="project" value="UniProtKB-SubCell"/>
</dbReference>
<proteinExistence type="predicted"/>
<evidence type="ECO:0000256" key="10">
    <source>
        <dbReference type="ARBA" id="ARBA00022840"/>
    </source>
</evidence>
<feature type="region of interest" description="Disordered" evidence="18">
    <location>
        <begin position="893"/>
        <end position="930"/>
    </location>
</feature>
<feature type="domain" description="Response regulatory" evidence="21">
    <location>
        <begin position="743"/>
        <end position="860"/>
    </location>
</feature>
<dbReference type="InterPro" id="IPR008207">
    <property type="entry name" value="Sig_transdc_His_kin_Hpt_dom"/>
</dbReference>
<dbReference type="SUPFAM" id="SSF52172">
    <property type="entry name" value="CheY-like"/>
    <property type="match status" value="1"/>
</dbReference>
<keyword evidence="13 19" id="KW-0472">Membrane</keyword>
<dbReference type="Pfam" id="PF02518">
    <property type="entry name" value="HATPase_c"/>
    <property type="match status" value="1"/>
</dbReference>
<evidence type="ECO:0000256" key="14">
    <source>
        <dbReference type="ARBA" id="ARBA00064003"/>
    </source>
</evidence>
<dbReference type="SMART" id="SM00091">
    <property type="entry name" value="PAS"/>
    <property type="match status" value="2"/>
</dbReference>
<dbReference type="PROSITE" id="PS50894">
    <property type="entry name" value="HPT"/>
    <property type="match status" value="1"/>
</dbReference>
<evidence type="ECO:0000256" key="16">
    <source>
        <dbReference type="PROSITE-ProRule" id="PRU00110"/>
    </source>
</evidence>
<dbReference type="Gene3D" id="1.10.287.130">
    <property type="match status" value="1"/>
</dbReference>
<dbReference type="CDD" id="cd17546">
    <property type="entry name" value="REC_hyHK_CKI1_RcsC-like"/>
    <property type="match status" value="1"/>
</dbReference>
<evidence type="ECO:0000259" key="20">
    <source>
        <dbReference type="PROSITE" id="PS50109"/>
    </source>
</evidence>
<sequence>MKIRIRAVFSVAIILSVILAVMIALAATLLKKEKEHDVYHLEAHISQLVTLTTLPYLERRDLAGLQRIADEITKQPGILYLTIEKGGDIWAHSHSSRDPTIKVTTVAVPIDKSPVPNVDAVIGFQAQHFESASSELGQIIIFSTIAIAVIAILTLYFMMVGAMRPLKRLNHLQSMNTDPDDVKLINYSDDISATVDLILNTKEKLEQSYTQLHCSLKEQRYSYSEARQIEEQSEAIYKASHDAIIVANDQDIIIEFSPVAEQIFGWDRDDIVGKPMADTIVPPPMRDMHIQGMRHFLETGEGPVLNKRIELTAIRRSGREFPIEISISAAKTEKGHIFVSYIRDITQRLQNQTELKIAAHAFDTSAPVFIADNKGHIIRSNPAFTAITGYQSEEVEGEKPRSLSANPEDLGFHKKIWRILHSEGSWDGDMRLRHKDGHEIPVHMSITSITDESGDLTHYVAHFFDLTGQKRGEKKLKEMQLAAENANRAKSRFLAAMSHEIRTPMNGVLGVLGLLKETELNDLQRKLVKTARESGELLLAIINDILDFSKMEAGKLSLENNPFNMYDLFEHTVDIVYPQAENKNLQLTSRIVEGVPKYLVGDGDRVRQIMLNLLSNAVKYTNTGAVSITLKCLHRRPDSVQLQFDVKDTGIGIDEKHIPTLFDEFTMAEATYNRIHEGSGLGLAICKQLVSQMNGEISVMSEVGKGSVFTFTIELDIADDQQSLEATNKRKQQVDNNISSSLRILVAEDNPANQIVLRTMMEFSGLSVDIVSNGEEAVEAVSRIPYDIVLMDISMPRMDGMEATKKIRAMGSPTKDVIIVALTAHALRGDREHFIELGMDDFVSKPFTRQSILDCLARWQPDKPNTLVESQLDRSAPAATHITGIAEAAGIADSLSMSKPEPDNAEVQPESREHITNKNEQLVSPHQEAVSTESIRDKAVAEQPVVDETLADEPIVDEPTLIQLARDTSADLVPELIEFYIKDARQRIETIATAASNADHYALEFEAHTLGSSAAAHGNKQLCRFCRNIEKNCIDQNFELALESAQAIAGVAEKSFEALEARAERGFSEQ</sequence>
<comment type="subunit">
    <text evidence="14">At low DSF concentrations, interacts with RpfF.</text>
</comment>
<feature type="modified residue" description="4-aspartylphosphate" evidence="17">
    <location>
        <position position="792"/>
    </location>
</feature>
<dbReference type="PRINTS" id="PR00344">
    <property type="entry name" value="BCTRLSENSOR"/>
</dbReference>
<evidence type="ECO:0000259" key="22">
    <source>
        <dbReference type="PROSITE" id="PS50112"/>
    </source>
</evidence>
<dbReference type="Gene3D" id="3.30.450.20">
    <property type="entry name" value="PAS domain"/>
    <property type="match status" value="2"/>
</dbReference>
<evidence type="ECO:0000256" key="15">
    <source>
        <dbReference type="ARBA" id="ARBA00068150"/>
    </source>
</evidence>
<reference evidence="26" key="1">
    <citation type="submission" date="2016-02" db="EMBL/GenBank/DDBJ databases">
        <authorList>
            <person name="Rodrigo-Torres Lidia"/>
            <person name="Arahal R.David."/>
        </authorList>
    </citation>
    <scope>NUCLEOTIDE SEQUENCE [LARGE SCALE GENOMIC DNA]</scope>
    <source>
        <strain evidence="26">CECT 9029</strain>
    </source>
</reference>
<keyword evidence="11 19" id="KW-1133">Transmembrane helix</keyword>
<dbReference type="Pfam" id="PF13426">
    <property type="entry name" value="PAS_9"/>
    <property type="match status" value="2"/>
</dbReference>
<dbReference type="SUPFAM" id="SSF47226">
    <property type="entry name" value="Histidine-containing phosphotransfer domain, HPT domain"/>
    <property type="match status" value="1"/>
</dbReference>
<comment type="catalytic activity">
    <reaction evidence="1">
        <text>ATP + protein L-histidine = ADP + protein N-phospho-L-histidine.</text>
        <dbReference type="EC" id="2.7.13.3"/>
    </reaction>
</comment>
<feature type="domain" description="PAS" evidence="22">
    <location>
        <begin position="351"/>
        <end position="409"/>
    </location>
</feature>
<keyword evidence="12" id="KW-0902">Two-component regulatory system</keyword>
<evidence type="ECO:0000256" key="12">
    <source>
        <dbReference type="ARBA" id="ARBA00023012"/>
    </source>
</evidence>
<keyword evidence="9 25" id="KW-0418">Kinase</keyword>
<feature type="domain" description="HPt" evidence="24">
    <location>
        <begin position="969"/>
        <end position="1062"/>
    </location>
</feature>
<feature type="domain" description="Histidine kinase" evidence="20">
    <location>
        <begin position="496"/>
        <end position="717"/>
    </location>
</feature>
<feature type="domain" description="PAC" evidence="23">
    <location>
        <begin position="426"/>
        <end position="478"/>
    </location>
</feature>
<dbReference type="Gene3D" id="3.40.50.2300">
    <property type="match status" value="1"/>
</dbReference>
<keyword evidence="8" id="KW-0547">Nucleotide-binding</keyword>
<dbReference type="AlphaFoldDB" id="A0A128F4D2"/>
<dbReference type="InterPro" id="IPR035965">
    <property type="entry name" value="PAS-like_dom_sf"/>
</dbReference>
<evidence type="ECO:0000256" key="7">
    <source>
        <dbReference type="ARBA" id="ARBA00022692"/>
    </source>
</evidence>
<dbReference type="InterPro" id="IPR000014">
    <property type="entry name" value="PAS"/>
</dbReference>
<keyword evidence="4" id="KW-1003">Cell membrane</keyword>
<evidence type="ECO:0000313" key="25">
    <source>
        <dbReference type="EMBL" id="CZF81151.1"/>
    </source>
</evidence>
<dbReference type="SMART" id="SM00448">
    <property type="entry name" value="REC"/>
    <property type="match status" value="1"/>
</dbReference>
<keyword evidence="5 17" id="KW-0597">Phosphoprotein</keyword>
<name>A0A128F4D2_9GAMM</name>
<organism evidence="25 26">
    <name type="scientific">Grimontia celer</name>
    <dbReference type="NCBI Taxonomy" id="1796497"/>
    <lineage>
        <taxon>Bacteria</taxon>
        <taxon>Pseudomonadati</taxon>
        <taxon>Pseudomonadota</taxon>
        <taxon>Gammaproteobacteria</taxon>
        <taxon>Vibrionales</taxon>
        <taxon>Vibrionaceae</taxon>
        <taxon>Grimontia</taxon>
    </lineage>
</organism>
<dbReference type="InterPro" id="IPR005467">
    <property type="entry name" value="His_kinase_dom"/>
</dbReference>
<dbReference type="InterPro" id="IPR011006">
    <property type="entry name" value="CheY-like_superfamily"/>
</dbReference>
<evidence type="ECO:0000256" key="6">
    <source>
        <dbReference type="ARBA" id="ARBA00022679"/>
    </source>
</evidence>
<feature type="modified residue" description="Phosphohistidine" evidence="16">
    <location>
        <position position="1008"/>
    </location>
</feature>
<dbReference type="Pfam" id="PF01627">
    <property type="entry name" value="Hpt"/>
    <property type="match status" value="1"/>
</dbReference>
<gene>
    <name evidence="25" type="primary">luxQ_2</name>
    <name evidence="25" type="ORF">GCE9029_02427</name>
</gene>
<feature type="compositionally biased region" description="Polar residues" evidence="18">
    <location>
        <begin position="918"/>
        <end position="930"/>
    </location>
</feature>
<dbReference type="InterPro" id="IPR001610">
    <property type="entry name" value="PAC"/>
</dbReference>
<accession>A0A128F4D2</accession>
<dbReference type="InterPro" id="IPR003594">
    <property type="entry name" value="HATPase_dom"/>
</dbReference>
<dbReference type="CDD" id="cd00130">
    <property type="entry name" value="PAS"/>
    <property type="match status" value="2"/>
</dbReference>
<dbReference type="SMART" id="SM00086">
    <property type="entry name" value="PAC"/>
    <property type="match status" value="2"/>
</dbReference>
<evidence type="ECO:0000256" key="2">
    <source>
        <dbReference type="ARBA" id="ARBA00004651"/>
    </source>
</evidence>
<dbReference type="PANTHER" id="PTHR45339">
    <property type="entry name" value="HYBRID SIGNAL TRANSDUCTION HISTIDINE KINASE J"/>
    <property type="match status" value="1"/>
</dbReference>
<evidence type="ECO:0000259" key="23">
    <source>
        <dbReference type="PROSITE" id="PS50113"/>
    </source>
</evidence>
<evidence type="ECO:0000256" key="18">
    <source>
        <dbReference type="SAM" id="MobiDB-lite"/>
    </source>
</evidence>
<feature type="transmembrane region" description="Helical" evidence="19">
    <location>
        <begin position="7"/>
        <end position="30"/>
    </location>
</feature>
<dbReference type="SUPFAM" id="SSF55874">
    <property type="entry name" value="ATPase domain of HSP90 chaperone/DNA topoisomerase II/histidine kinase"/>
    <property type="match status" value="1"/>
</dbReference>
<dbReference type="EC" id="2.7.13.3" evidence="3"/>
<keyword evidence="7 19" id="KW-0812">Transmembrane</keyword>
<feature type="transmembrane region" description="Helical" evidence="19">
    <location>
        <begin position="139"/>
        <end position="159"/>
    </location>
</feature>
<dbReference type="InterPro" id="IPR000700">
    <property type="entry name" value="PAS-assoc_C"/>
</dbReference>
<evidence type="ECO:0000259" key="24">
    <source>
        <dbReference type="PROSITE" id="PS50894"/>
    </source>
</evidence>
<dbReference type="Gene3D" id="3.30.565.10">
    <property type="entry name" value="Histidine kinase-like ATPase, C-terminal domain"/>
    <property type="match status" value="1"/>
</dbReference>
<dbReference type="STRING" id="1796497.GCE9029_02427"/>
<dbReference type="FunFam" id="1.10.287.130:FF:000002">
    <property type="entry name" value="Two-component osmosensing histidine kinase"/>
    <property type="match status" value="1"/>
</dbReference>
<dbReference type="SUPFAM" id="SSF55785">
    <property type="entry name" value="PYP-like sensor domain (PAS domain)"/>
    <property type="match status" value="2"/>
</dbReference>
<evidence type="ECO:0000256" key="4">
    <source>
        <dbReference type="ARBA" id="ARBA00022475"/>
    </source>
</evidence>
<feature type="domain" description="PAC" evidence="23">
    <location>
        <begin position="307"/>
        <end position="357"/>
    </location>
</feature>
<evidence type="ECO:0000256" key="17">
    <source>
        <dbReference type="PROSITE-ProRule" id="PRU00169"/>
    </source>
</evidence>
<dbReference type="Pfam" id="PF00512">
    <property type="entry name" value="HisKA"/>
    <property type="match status" value="1"/>
</dbReference>
<evidence type="ECO:0000256" key="11">
    <source>
        <dbReference type="ARBA" id="ARBA00022989"/>
    </source>
</evidence>
<evidence type="ECO:0000256" key="5">
    <source>
        <dbReference type="ARBA" id="ARBA00022553"/>
    </source>
</evidence>
<dbReference type="NCBIfam" id="TIGR00229">
    <property type="entry name" value="sensory_box"/>
    <property type="match status" value="2"/>
</dbReference>
<evidence type="ECO:0000256" key="3">
    <source>
        <dbReference type="ARBA" id="ARBA00012438"/>
    </source>
</evidence>
<dbReference type="EMBL" id="FIZX01000002">
    <property type="protein sequence ID" value="CZF81151.1"/>
    <property type="molecule type" value="Genomic_DNA"/>
</dbReference>
<evidence type="ECO:0000313" key="26">
    <source>
        <dbReference type="Proteomes" id="UP000071641"/>
    </source>
</evidence>
<dbReference type="FunFam" id="3.30.565.10:FF:000010">
    <property type="entry name" value="Sensor histidine kinase RcsC"/>
    <property type="match status" value="1"/>
</dbReference>
<dbReference type="PROSITE" id="PS50110">
    <property type="entry name" value="RESPONSE_REGULATORY"/>
    <property type="match status" value="1"/>
</dbReference>
<dbReference type="PROSITE" id="PS50109">
    <property type="entry name" value="HIS_KIN"/>
    <property type="match status" value="1"/>
</dbReference>
<evidence type="ECO:0000256" key="9">
    <source>
        <dbReference type="ARBA" id="ARBA00022777"/>
    </source>
</evidence>
<keyword evidence="10" id="KW-0067">ATP-binding</keyword>
<dbReference type="InterPro" id="IPR036097">
    <property type="entry name" value="HisK_dim/P_sf"/>
</dbReference>
<dbReference type="SMART" id="SM00387">
    <property type="entry name" value="HATPase_c"/>
    <property type="match status" value="1"/>
</dbReference>